<name>A0A7C2M4T5_9FLAO</name>
<reference evidence="2" key="1">
    <citation type="journal article" date="2020" name="mSystems">
        <title>Genome- and Community-Level Interaction Insights into Carbon Utilization and Element Cycling Functions of Hydrothermarchaeota in Hydrothermal Sediment.</title>
        <authorList>
            <person name="Zhou Z."/>
            <person name="Liu Y."/>
            <person name="Xu W."/>
            <person name="Pan J."/>
            <person name="Luo Z.H."/>
            <person name="Li M."/>
        </authorList>
    </citation>
    <scope>NUCLEOTIDE SEQUENCE [LARGE SCALE GENOMIC DNA]</scope>
    <source>
        <strain evidence="2">SpSt-1235</strain>
    </source>
</reference>
<feature type="domain" description="Chorismate-utilising enzyme C-terminal" evidence="1">
    <location>
        <begin position="101"/>
        <end position="323"/>
    </location>
</feature>
<evidence type="ECO:0000313" key="2">
    <source>
        <dbReference type="EMBL" id="HER39658.1"/>
    </source>
</evidence>
<evidence type="ECO:0000259" key="1">
    <source>
        <dbReference type="Pfam" id="PF00425"/>
    </source>
</evidence>
<feature type="domain" description="Chorismate-utilising enzyme C-terminal" evidence="1">
    <location>
        <begin position="338"/>
        <end position="383"/>
    </location>
</feature>
<dbReference type="AlphaFoldDB" id="A0A7C2M4T5"/>
<gene>
    <name evidence="2" type="ORF">ENO10_00380</name>
</gene>
<dbReference type="Pfam" id="PF00425">
    <property type="entry name" value="Chorismate_bind"/>
    <property type="match status" value="2"/>
</dbReference>
<dbReference type="InterPro" id="IPR015890">
    <property type="entry name" value="Chorismate_C"/>
</dbReference>
<dbReference type="Proteomes" id="UP000885753">
    <property type="component" value="Unassembled WGS sequence"/>
</dbReference>
<dbReference type="Gene3D" id="3.60.120.10">
    <property type="entry name" value="Anthranilate synthase"/>
    <property type="match status" value="1"/>
</dbReference>
<dbReference type="InterPro" id="IPR005801">
    <property type="entry name" value="ADC_synthase"/>
</dbReference>
<dbReference type="PANTHER" id="PTHR42839">
    <property type="entry name" value="ISOCHORISMATE SYNTHASE ENTC"/>
    <property type="match status" value="1"/>
</dbReference>
<accession>A0A7C2M4T5</accession>
<proteinExistence type="predicted"/>
<dbReference type="EMBL" id="DSEE01000027">
    <property type="protein sequence ID" value="HER39658.1"/>
    <property type="molecule type" value="Genomic_DNA"/>
</dbReference>
<comment type="caution">
    <text evidence="2">The sequence shown here is derived from an EMBL/GenBank/DDBJ whole genome shotgun (WGS) entry which is preliminary data.</text>
</comment>
<protein>
    <submittedName>
        <fullName evidence="2">Isochorismate synthase</fullName>
    </submittedName>
</protein>
<dbReference type="SUPFAM" id="SSF56322">
    <property type="entry name" value="ADC synthase"/>
    <property type="match status" value="1"/>
</dbReference>
<sequence>MTGESFFEQLRKHYSNRLPLVAYRKPSESKVQAFLQQEKELFTTEDFSESGFVFAPFDASRKSILIPENASEKLIFEQGVSEESSASGNTTEEEISEEKKSAHIQLVEKAVSALKAGEMAKVVLSRKEEVRLKEADPLKLFQELLKIYPTAFVYCWYHPEVGCWLGATPETLLKVEGNRFSTMALAGTQKFQGTMNVEWGEKEKQEQQFVTDSILEDLEKTGVSSSGVQSSAAYTAKAGNLLHLRTDISGTIPNSKFQIPNSGSKSSSREKGVKNLISALHPTPAVCGLPKEKAKAFILSEEKYNREFYTGFLGELNLQKNTQRSRNRRNVENLAYRTVKQETNLFVNLRCMKIEGDKALLFIGGGITKDSNPEAEWEETVNKSQTMKKVLLK</sequence>
<dbReference type="PANTHER" id="PTHR42839:SF2">
    <property type="entry name" value="ISOCHORISMATE SYNTHASE ENTC"/>
    <property type="match status" value="1"/>
</dbReference>
<organism evidence="2">
    <name type="scientific">Salinimicrobium catena</name>
    <dbReference type="NCBI Taxonomy" id="390640"/>
    <lineage>
        <taxon>Bacteria</taxon>
        <taxon>Pseudomonadati</taxon>
        <taxon>Bacteroidota</taxon>
        <taxon>Flavobacteriia</taxon>
        <taxon>Flavobacteriales</taxon>
        <taxon>Flavobacteriaceae</taxon>
        <taxon>Salinimicrobium</taxon>
    </lineage>
</organism>